<sequence>MAFTWLRVVAACTLDMSGDFFWGSWLVWLSSIKGHALHVDGTTSKALLEHCYWKLVSVIWFPQSGLDSMVSSKRCNVKFQ</sequence>
<reference evidence="1 2" key="1">
    <citation type="submission" date="2024-01" db="EMBL/GenBank/DDBJ databases">
        <title>The genomes of 5 underutilized Papilionoideae crops provide insights into root nodulation and disease resistanc.</title>
        <authorList>
            <person name="Jiang F."/>
        </authorList>
    </citation>
    <scope>NUCLEOTIDE SEQUENCE [LARGE SCALE GENOMIC DNA]</scope>
    <source>
        <strain evidence="1">LVBAO_FW01</strain>
        <tissue evidence="1">Leaves</tissue>
    </source>
</reference>
<comment type="caution">
    <text evidence="1">The sequence shown here is derived from an EMBL/GenBank/DDBJ whole genome shotgun (WGS) entry which is preliminary data.</text>
</comment>
<dbReference type="EMBL" id="JAYMYQ010000005">
    <property type="protein sequence ID" value="KAK7328508.1"/>
    <property type="molecule type" value="Genomic_DNA"/>
</dbReference>
<protein>
    <submittedName>
        <fullName evidence="1">Uncharacterized protein</fullName>
    </submittedName>
</protein>
<gene>
    <name evidence="1" type="ORF">VNO77_22617</name>
</gene>
<dbReference type="AlphaFoldDB" id="A0AAN9L857"/>
<dbReference type="Proteomes" id="UP001367508">
    <property type="component" value="Unassembled WGS sequence"/>
</dbReference>
<proteinExistence type="predicted"/>
<organism evidence="1 2">
    <name type="scientific">Canavalia gladiata</name>
    <name type="common">Sword bean</name>
    <name type="synonym">Dolichos gladiatus</name>
    <dbReference type="NCBI Taxonomy" id="3824"/>
    <lineage>
        <taxon>Eukaryota</taxon>
        <taxon>Viridiplantae</taxon>
        <taxon>Streptophyta</taxon>
        <taxon>Embryophyta</taxon>
        <taxon>Tracheophyta</taxon>
        <taxon>Spermatophyta</taxon>
        <taxon>Magnoliopsida</taxon>
        <taxon>eudicotyledons</taxon>
        <taxon>Gunneridae</taxon>
        <taxon>Pentapetalae</taxon>
        <taxon>rosids</taxon>
        <taxon>fabids</taxon>
        <taxon>Fabales</taxon>
        <taxon>Fabaceae</taxon>
        <taxon>Papilionoideae</taxon>
        <taxon>50 kb inversion clade</taxon>
        <taxon>NPAAA clade</taxon>
        <taxon>indigoferoid/millettioid clade</taxon>
        <taxon>Phaseoleae</taxon>
        <taxon>Canavalia</taxon>
    </lineage>
</organism>
<evidence type="ECO:0000313" key="1">
    <source>
        <dbReference type="EMBL" id="KAK7328508.1"/>
    </source>
</evidence>
<evidence type="ECO:0000313" key="2">
    <source>
        <dbReference type="Proteomes" id="UP001367508"/>
    </source>
</evidence>
<accession>A0AAN9L857</accession>
<keyword evidence="2" id="KW-1185">Reference proteome</keyword>
<name>A0AAN9L857_CANGL</name>